<comment type="subcellular location">
    <subcellularLocation>
        <location evidence="1 11">Cell outer membrane</location>
        <topology evidence="1 11">Multi-pass membrane protein</topology>
    </subcellularLocation>
</comment>
<evidence type="ECO:0000256" key="12">
    <source>
        <dbReference type="SAM" id="SignalP"/>
    </source>
</evidence>
<name>A0A520M4A2_9GAMM</name>
<reference evidence="14 15" key="1">
    <citation type="submission" date="2019-02" db="EMBL/GenBank/DDBJ databases">
        <title>Prokaryotic population dynamics and viral predation in marine succession experiment using metagenomics: the confinement effect.</title>
        <authorList>
            <person name="Haro-Moreno J.M."/>
            <person name="Rodriguez-Valera F."/>
            <person name="Lopez-Perez M."/>
        </authorList>
    </citation>
    <scope>NUCLEOTIDE SEQUENCE [LARGE SCALE GENOMIC DNA]</scope>
    <source>
        <strain evidence="14">MED-G167</strain>
    </source>
</reference>
<keyword evidence="2 11" id="KW-0813">Transport</keyword>
<evidence type="ECO:0000256" key="3">
    <source>
        <dbReference type="ARBA" id="ARBA00022452"/>
    </source>
</evidence>
<keyword evidence="5 11" id="KW-0812">Transmembrane</keyword>
<gene>
    <name evidence="14" type="ORF">EVB00_03415</name>
</gene>
<evidence type="ECO:0000256" key="10">
    <source>
        <dbReference type="ARBA" id="ARBA00023237"/>
    </source>
</evidence>
<evidence type="ECO:0000256" key="1">
    <source>
        <dbReference type="ARBA" id="ARBA00004571"/>
    </source>
</evidence>
<keyword evidence="8" id="KW-0798">TonB box</keyword>
<keyword evidence="6" id="KW-0408">Iron</keyword>
<dbReference type="Gene3D" id="2.40.170.20">
    <property type="entry name" value="TonB-dependent receptor, beta-barrel domain"/>
    <property type="match status" value="1"/>
</dbReference>
<dbReference type="GO" id="GO:0009279">
    <property type="term" value="C:cell outer membrane"/>
    <property type="evidence" value="ECO:0007669"/>
    <property type="project" value="UniProtKB-SubCell"/>
</dbReference>
<sequence length="474" mass="52963">MNKFKYGFALLSITLSSVLLAQEVEEIIVTANKSEQTVQEIPMNISVITAGDIEERGISNPEDYLRTLAGVSTPGGDSFFIIRGLNTSAAQRNSGTTNVYTDEVNVSMVNIFDVERIELLRGPQGTLYGSNAIGGTLRYITKKPDPSGFAAEVEVTRGNKTFAPKQVKNFNGMVNIPLTDKSALRIVSTSAFDPGIYQNVMTGNKSVGDERDEQLTATIGYEDGPLNWLVRYTNKTVKDNGVSETGNSDKPGSADIYDPNCTTDLSYWYNWDGLPNCSRVASIAAEIGVDPSRFNPLLWFADFADEWGTSEIDMLTSTLTYDFEKFTATLVNTTSEIDAFEKTEWGRIDMDDLYSAPLYNVSTDERDTLEFRLASNPGTIEWVVGYYKDEQRGLPGNRQDQFGTSDEAYDYIANIIMGWTGSSPTEYVPWQNYNPGYPGWSNSRLYYGYYSYGNYNEEEAIFGQVTYNLENWEF</sequence>
<feature type="domain" description="TonB-dependent receptor plug" evidence="13">
    <location>
        <begin position="38"/>
        <end position="136"/>
    </location>
</feature>
<dbReference type="AlphaFoldDB" id="A0A520M4A2"/>
<dbReference type="Pfam" id="PF07715">
    <property type="entry name" value="Plug"/>
    <property type="match status" value="1"/>
</dbReference>
<evidence type="ECO:0000256" key="5">
    <source>
        <dbReference type="ARBA" id="ARBA00022692"/>
    </source>
</evidence>
<evidence type="ECO:0000313" key="15">
    <source>
        <dbReference type="Proteomes" id="UP000318359"/>
    </source>
</evidence>
<evidence type="ECO:0000256" key="11">
    <source>
        <dbReference type="PROSITE-ProRule" id="PRU01360"/>
    </source>
</evidence>
<dbReference type="Proteomes" id="UP000318359">
    <property type="component" value="Unassembled WGS sequence"/>
</dbReference>
<comment type="caution">
    <text evidence="14">The sequence shown here is derived from an EMBL/GenBank/DDBJ whole genome shotgun (WGS) entry which is preliminary data.</text>
</comment>
<keyword evidence="14" id="KW-0675">Receptor</keyword>
<dbReference type="InterPro" id="IPR036942">
    <property type="entry name" value="Beta-barrel_TonB_sf"/>
</dbReference>
<feature type="non-terminal residue" evidence="14">
    <location>
        <position position="474"/>
    </location>
</feature>
<dbReference type="InterPro" id="IPR039426">
    <property type="entry name" value="TonB-dep_rcpt-like"/>
</dbReference>
<proteinExistence type="inferred from homology"/>
<dbReference type="PANTHER" id="PTHR32552:SF81">
    <property type="entry name" value="TONB-DEPENDENT OUTER MEMBRANE RECEPTOR"/>
    <property type="match status" value="1"/>
</dbReference>
<keyword evidence="4" id="KW-0410">Iron transport</keyword>
<organism evidence="14 15">
    <name type="scientific">SAR86 cluster bacterium</name>
    <dbReference type="NCBI Taxonomy" id="2030880"/>
    <lineage>
        <taxon>Bacteria</taxon>
        <taxon>Pseudomonadati</taxon>
        <taxon>Pseudomonadota</taxon>
        <taxon>Gammaproteobacteria</taxon>
        <taxon>SAR86 cluster</taxon>
    </lineage>
</organism>
<keyword evidence="3 11" id="KW-1134">Transmembrane beta strand</keyword>
<dbReference type="PROSITE" id="PS52016">
    <property type="entry name" value="TONB_DEPENDENT_REC_3"/>
    <property type="match status" value="1"/>
</dbReference>
<evidence type="ECO:0000256" key="4">
    <source>
        <dbReference type="ARBA" id="ARBA00022496"/>
    </source>
</evidence>
<evidence type="ECO:0000256" key="6">
    <source>
        <dbReference type="ARBA" id="ARBA00023004"/>
    </source>
</evidence>
<dbReference type="EMBL" id="SHBM01000059">
    <property type="protein sequence ID" value="RZO16063.1"/>
    <property type="molecule type" value="Genomic_DNA"/>
</dbReference>
<dbReference type="GO" id="GO:0006826">
    <property type="term" value="P:iron ion transport"/>
    <property type="evidence" value="ECO:0007669"/>
    <property type="project" value="UniProtKB-KW"/>
</dbReference>
<dbReference type="InterPro" id="IPR012910">
    <property type="entry name" value="Plug_dom"/>
</dbReference>
<keyword evidence="12" id="KW-0732">Signal</keyword>
<evidence type="ECO:0000256" key="8">
    <source>
        <dbReference type="ARBA" id="ARBA00023077"/>
    </source>
</evidence>
<evidence type="ECO:0000256" key="2">
    <source>
        <dbReference type="ARBA" id="ARBA00022448"/>
    </source>
</evidence>
<protein>
    <submittedName>
        <fullName evidence="14">TonB-dependent receptor</fullName>
    </submittedName>
</protein>
<comment type="similarity">
    <text evidence="11">Belongs to the TonB-dependent receptor family.</text>
</comment>
<evidence type="ECO:0000313" key="14">
    <source>
        <dbReference type="EMBL" id="RZO16063.1"/>
    </source>
</evidence>
<keyword evidence="9 11" id="KW-0472">Membrane</keyword>
<feature type="signal peptide" evidence="12">
    <location>
        <begin position="1"/>
        <end position="21"/>
    </location>
</feature>
<feature type="chain" id="PRO_5021771679" evidence="12">
    <location>
        <begin position="22"/>
        <end position="474"/>
    </location>
</feature>
<dbReference type="PANTHER" id="PTHR32552">
    <property type="entry name" value="FERRICHROME IRON RECEPTOR-RELATED"/>
    <property type="match status" value="1"/>
</dbReference>
<dbReference type="SUPFAM" id="SSF56935">
    <property type="entry name" value="Porins"/>
    <property type="match status" value="1"/>
</dbReference>
<evidence type="ECO:0000256" key="7">
    <source>
        <dbReference type="ARBA" id="ARBA00023065"/>
    </source>
</evidence>
<evidence type="ECO:0000259" key="13">
    <source>
        <dbReference type="Pfam" id="PF07715"/>
    </source>
</evidence>
<keyword evidence="7" id="KW-0406">Ion transport</keyword>
<accession>A0A520M4A2</accession>
<evidence type="ECO:0000256" key="9">
    <source>
        <dbReference type="ARBA" id="ARBA00023136"/>
    </source>
</evidence>
<keyword evidence="10 11" id="KW-0998">Cell outer membrane</keyword>